<evidence type="ECO:0000313" key="2">
    <source>
        <dbReference type="EMBL" id="KAK1935834.1"/>
    </source>
</evidence>
<reference evidence="2" key="1">
    <citation type="submission" date="2023-08" db="EMBL/GenBank/DDBJ databases">
        <title>Reference Genome Resource for the Citrus Pathogen Phytophthora citrophthora.</title>
        <authorList>
            <person name="Moller H."/>
            <person name="Coetzee B."/>
            <person name="Rose L.J."/>
            <person name="Van Niekerk J.M."/>
        </authorList>
    </citation>
    <scope>NUCLEOTIDE SEQUENCE</scope>
    <source>
        <strain evidence="2">STE-U-9442</strain>
    </source>
</reference>
<organism evidence="2 3">
    <name type="scientific">Phytophthora citrophthora</name>
    <dbReference type="NCBI Taxonomy" id="4793"/>
    <lineage>
        <taxon>Eukaryota</taxon>
        <taxon>Sar</taxon>
        <taxon>Stramenopiles</taxon>
        <taxon>Oomycota</taxon>
        <taxon>Peronosporomycetes</taxon>
        <taxon>Peronosporales</taxon>
        <taxon>Peronosporaceae</taxon>
        <taxon>Phytophthora</taxon>
    </lineage>
</organism>
<dbReference type="EMBL" id="JASMQC010000022">
    <property type="protein sequence ID" value="KAK1935834.1"/>
    <property type="molecule type" value="Genomic_DNA"/>
</dbReference>
<feature type="coiled-coil region" evidence="1">
    <location>
        <begin position="123"/>
        <end position="150"/>
    </location>
</feature>
<evidence type="ECO:0000313" key="3">
    <source>
        <dbReference type="Proteomes" id="UP001259832"/>
    </source>
</evidence>
<comment type="caution">
    <text evidence="2">The sequence shown here is derived from an EMBL/GenBank/DDBJ whole genome shotgun (WGS) entry which is preliminary data.</text>
</comment>
<keyword evidence="1" id="KW-0175">Coiled coil</keyword>
<dbReference type="Proteomes" id="UP001259832">
    <property type="component" value="Unassembled WGS sequence"/>
</dbReference>
<accession>A0AAD9GCG2</accession>
<proteinExistence type="predicted"/>
<evidence type="ECO:0000256" key="1">
    <source>
        <dbReference type="SAM" id="Coils"/>
    </source>
</evidence>
<sequence>MDQLLRDTVPRKLRKHDVNQSAHQPLISQFKLSEDCAVLLVWTMDLQNEIPVKLSELLELLEDIDDWRLDHGNEDTKCDPAVLTPIVNVGTELSLGTQKYARARPRGKRIRKVGAVPYSTDLQRRRRTELLSLRAEAQELEDRLTKFHQTTKIRHTKPQLLREEQGRWQNVAIIACGEREQAENVNRELKGILSRRLRVFASIEQLLKSCDALKGIDLLSQNYRQPLNQFGTANAMLKTISDSLEQMLLQADFVFPALDSCLTVALRTHQKRLEICGTLGDTCVETISVTPMPCTTSKSGTLLWQQLLDRKDAEPDKLYRFIRASHDTVLEMSFTLLLNDESSKLLCVDAVSAYRKFEEENRFVLVGKTTWKPRTGGLELELETFHWTVIEPSPKHSRKLQSCVVQSCNRLQVKHLESTSATARNMLLTSIGSRLRSFMRLMQMGLLRSATTHP</sequence>
<dbReference type="AlphaFoldDB" id="A0AAD9GCG2"/>
<name>A0AAD9GCG2_9STRA</name>
<gene>
    <name evidence="2" type="ORF">P3T76_010528</name>
</gene>
<keyword evidence="3" id="KW-1185">Reference proteome</keyword>
<protein>
    <submittedName>
        <fullName evidence="2">Uncharacterized protein</fullName>
    </submittedName>
</protein>